<evidence type="ECO:0008006" key="3">
    <source>
        <dbReference type="Google" id="ProtNLM"/>
    </source>
</evidence>
<comment type="caution">
    <text evidence="1">The sequence shown here is derived from an EMBL/GenBank/DDBJ whole genome shotgun (WGS) entry which is preliminary data.</text>
</comment>
<organism evidence="1 2">
    <name type="scientific">Aquimarina hainanensis</name>
    <dbReference type="NCBI Taxonomy" id="1578017"/>
    <lineage>
        <taxon>Bacteria</taxon>
        <taxon>Pseudomonadati</taxon>
        <taxon>Bacteroidota</taxon>
        <taxon>Flavobacteriia</taxon>
        <taxon>Flavobacteriales</taxon>
        <taxon>Flavobacteriaceae</taxon>
        <taxon>Aquimarina</taxon>
    </lineage>
</organism>
<sequence>MTRDDLFVARALQLSLMKKGTITMYRYDMKTVEITINFYNGYGLYYYPEFDVESAQTAYIDFRIGTGALHLQESTG</sequence>
<evidence type="ECO:0000313" key="1">
    <source>
        <dbReference type="EMBL" id="MFD2592404.1"/>
    </source>
</evidence>
<gene>
    <name evidence="1" type="ORF">ACFSTE_16310</name>
</gene>
<evidence type="ECO:0000313" key="2">
    <source>
        <dbReference type="Proteomes" id="UP001597459"/>
    </source>
</evidence>
<name>A0ABW5NDU0_9FLAO</name>
<dbReference type="RefSeq" id="WP_378254402.1">
    <property type="nucleotide sequence ID" value="NZ_JBHSJV010000001.1"/>
</dbReference>
<proteinExistence type="predicted"/>
<dbReference type="Proteomes" id="UP001597459">
    <property type="component" value="Unassembled WGS sequence"/>
</dbReference>
<keyword evidence="2" id="KW-1185">Reference proteome</keyword>
<dbReference type="EMBL" id="JBHULX010000039">
    <property type="protein sequence ID" value="MFD2592404.1"/>
    <property type="molecule type" value="Genomic_DNA"/>
</dbReference>
<reference evidence="2" key="1">
    <citation type="journal article" date="2019" name="Int. J. Syst. Evol. Microbiol.">
        <title>The Global Catalogue of Microorganisms (GCM) 10K type strain sequencing project: providing services to taxonomists for standard genome sequencing and annotation.</title>
        <authorList>
            <consortium name="The Broad Institute Genomics Platform"/>
            <consortium name="The Broad Institute Genome Sequencing Center for Infectious Disease"/>
            <person name="Wu L."/>
            <person name="Ma J."/>
        </authorList>
    </citation>
    <scope>NUCLEOTIDE SEQUENCE [LARGE SCALE GENOMIC DNA]</scope>
    <source>
        <strain evidence="2">KCTC 42423</strain>
    </source>
</reference>
<protein>
    <recommendedName>
        <fullName evidence="3">KTSC domain-containing protein</fullName>
    </recommendedName>
</protein>
<accession>A0ABW5NDU0</accession>